<dbReference type="Proteomes" id="UP000323274">
    <property type="component" value="Unassembled WGS sequence"/>
</dbReference>
<dbReference type="InterPro" id="IPR024932">
    <property type="entry name" value="ApbE"/>
</dbReference>
<evidence type="ECO:0000256" key="1">
    <source>
        <dbReference type="ARBA" id="ARBA00011955"/>
    </source>
</evidence>
<dbReference type="PIRSF" id="PIRSF006268">
    <property type="entry name" value="ApbE"/>
    <property type="match status" value="1"/>
</dbReference>
<dbReference type="Gene3D" id="3.10.520.10">
    <property type="entry name" value="ApbE-like domains"/>
    <property type="match status" value="1"/>
</dbReference>
<keyword evidence="4 10" id="KW-0808">Transferase</keyword>
<evidence type="ECO:0000256" key="9">
    <source>
        <dbReference type="ARBA" id="ARBA00048540"/>
    </source>
</evidence>
<comment type="similarity">
    <text evidence="10">Belongs to the ApbE family.</text>
</comment>
<evidence type="ECO:0000313" key="13">
    <source>
        <dbReference type="Proteomes" id="UP000323274"/>
    </source>
</evidence>
<evidence type="ECO:0000256" key="2">
    <source>
        <dbReference type="ARBA" id="ARBA00016337"/>
    </source>
</evidence>
<keyword evidence="7 10" id="KW-0460">Magnesium</keyword>
<evidence type="ECO:0000256" key="10">
    <source>
        <dbReference type="PIRNR" id="PIRNR006268"/>
    </source>
</evidence>
<comment type="catalytic activity">
    <reaction evidence="9 10">
        <text>L-threonyl-[protein] + FAD = FMN-L-threonyl-[protein] + AMP + H(+)</text>
        <dbReference type="Rhea" id="RHEA:36847"/>
        <dbReference type="Rhea" id="RHEA-COMP:11060"/>
        <dbReference type="Rhea" id="RHEA-COMP:11061"/>
        <dbReference type="ChEBI" id="CHEBI:15378"/>
        <dbReference type="ChEBI" id="CHEBI:30013"/>
        <dbReference type="ChEBI" id="CHEBI:57692"/>
        <dbReference type="ChEBI" id="CHEBI:74257"/>
        <dbReference type="ChEBI" id="CHEBI:456215"/>
        <dbReference type="EC" id="2.7.1.180"/>
    </reaction>
</comment>
<evidence type="ECO:0000256" key="6">
    <source>
        <dbReference type="ARBA" id="ARBA00022827"/>
    </source>
</evidence>
<dbReference type="Pfam" id="PF02424">
    <property type="entry name" value="ApbE"/>
    <property type="match status" value="1"/>
</dbReference>
<evidence type="ECO:0000256" key="3">
    <source>
        <dbReference type="ARBA" id="ARBA00022630"/>
    </source>
</evidence>
<name>A0A5A5U029_LEUCI</name>
<dbReference type="RefSeq" id="WP_149334766.1">
    <property type="nucleotide sequence ID" value="NZ_BJJW01000015.1"/>
</dbReference>
<dbReference type="PANTHER" id="PTHR30040:SF2">
    <property type="entry name" value="FAD:PROTEIN FMN TRANSFERASE"/>
    <property type="match status" value="1"/>
</dbReference>
<dbReference type="GO" id="GO:0046872">
    <property type="term" value="F:metal ion binding"/>
    <property type="evidence" value="ECO:0007669"/>
    <property type="project" value="UniProtKB-UniRule"/>
</dbReference>
<gene>
    <name evidence="12" type="primary">ydhC</name>
    <name evidence="12" type="ORF">LCIT_17620</name>
</gene>
<comment type="caution">
    <text evidence="12">The sequence shown here is derived from an EMBL/GenBank/DDBJ whole genome shotgun (WGS) entry which is preliminary data.</text>
</comment>
<evidence type="ECO:0000256" key="7">
    <source>
        <dbReference type="ARBA" id="ARBA00022842"/>
    </source>
</evidence>
<evidence type="ECO:0000256" key="5">
    <source>
        <dbReference type="ARBA" id="ARBA00022723"/>
    </source>
</evidence>
<keyword evidence="5 10" id="KW-0479">Metal-binding</keyword>
<dbReference type="SUPFAM" id="SSF143631">
    <property type="entry name" value="ApbE-like"/>
    <property type="match status" value="1"/>
</dbReference>
<dbReference type="PANTHER" id="PTHR30040">
    <property type="entry name" value="THIAMINE BIOSYNTHESIS LIPOPROTEIN APBE"/>
    <property type="match status" value="1"/>
</dbReference>
<dbReference type="InterPro" id="IPR003374">
    <property type="entry name" value="ApbE-like_sf"/>
</dbReference>
<evidence type="ECO:0000313" key="12">
    <source>
        <dbReference type="EMBL" id="GDZ84520.1"/>
    </source>
</evidence>
<accession>A0A5A5U029</accession>
<keyword evidence="3 10" id="KW-0285">Flavoprotein</keyword>
<sequence length="325" mass="36271">MIKIEKSWRAMGTTNRLTLFGTADERAIDDAIHFVNDYEKILTVNRPQSTIMAINQAAGQKPVTVSATVYQLIKRAVYESNQHFGFNVAIGPLVKLWHIGFSDAQVPSHTAIEHARRQIRSDGIVLDDDKLSVYLPQKGMSLDLGAIAKGYIADRLQDYWRAQGHIAGIINFGGNVVLMNDAPNHVSGRWRIGIRNPLVQHGDTIALIETKAMSVVTSGVAERHLVSNGHVYHHIIDPETGYPHDNDLASVTVLSPKSIDGEIETTRLFFNDGPPDNSDYPFGAIFIYRDQSIKLINIQSSDFHIINQSFYIRETMTYGRSNSTK</sequence>
<organism evidence="12 13">
    <name type="scientific">Leuconostoc citreum</name>
    <dbReference type="NCBI Taxonomy" id="33964"/>
    <lineage>
        <taxon>Bacteria</taxon>
        <taxon>Bacillati</taxon>
        <taxon>Bacillota</taxon>
        <taxon>Bacilli</taxon>
        <taxon>Lactobacillales</taxon>
        <taxon>Lactobacillaceae</taxon>
        <taxon>Leuconostoc</taxon>
    </lineage>
</organism>
<dbReference type="EMBL" id="BJJW01000015">
    <property type="protein sequence ID" value="GDZ84520.1"/>
    <property type="molecule type" value="Genomic_DNA"/>
</dbReference>
<evidence type="ECO:0000256" key="11">
    <source>
        <dbReference type="PIRSR" id="PIRSR006268-2"/>
    </source>
</evidence>
<evidence type="ECO:0000256" key="8">
    <source>
        <dbReference type="ARBA" id="ARBA00031306"/>
    </source>
</evidence>
<reference evidence="12 13" key="1">
    <citation type="submission" date="2019-04" db="EMBL/GenBank/DDBJ databases">
        <title>A pseudo-fructophilic Leuconostoc citreum strain F192-5 isolated from peel of satsuma mandarin: the first report for isolation and characterization of strain-dependent fructophilic-like characteristics.</title>
        <authorList>
            <person name="Maeno S."/>
            <person name="Tanizawa Y."/>
            <person name="Kajikawa A."/>
            <person name="Kanesaki Y."/>
            <person name="Kubota E."/>
            <person name="Arita M."/>
            <person name="Leon D."/>
            <person name="Endo A."/>
        </authorList>
    </citation>
    <scope>NUCLEOTIDE SEQUENCE [LARGE SCALE GENOMIC DNA]</scope>
    <source>
        <strain evidence="12 13">F192-5</strain>
    </source>
</reference>
<dbReference type="AlphaFoldDB" id="A0A5A5U029"/>
<comment type="cofactor">
    <cofactor evidence="11">
        <name>Mg(2+)</name>
        <dbReference type="ChEBI" id="CHEBI:18420"/>
    </cofactor>
    <cofactor evidence="11">
        <name>Mn(2+)</name>
        <dbReference type="ChEBI" id="CHEBI:29035"/>
    </cofactor>
    <text evidence="11">Magnesium. Can also use manganese.</text>
</comment>
<feature type="binding site" evidence="11">
    <location>
        <position position="146"/>
    </location>
    <ligand>
        <name>Mg(2+)</name>
        <dbReference type="ChEBI" id="CHEBI:18420"/>
    </ligand>
</feature>
<proteinExistence type="inferred from homology"/>
<dbReference type="GO" id="GO:0016740">
    <property type="term" value="F:transferase activity"/>
    <property type="evidence" value="ECO:0007669"/>
    <property type="project" value="UniProtKB-UniRule"/>
</dbReference>
<evidence type="ECO:0000256" key="4">
    <source>
        <dbReference type="ARBA" id="ARBA00022679"/>
    </source>
</evidence>
<protein>
    <recommendedName>
        <fullName evidence="2 10">FAD:protein FMN transferase</fullName>
        <ecNumber evidence="1 10">2.7.1.180</ecNumber>
    </recommendedName>
    <alternativeName>
        <fullName evidence="8 10">Flavin transferase</fullName>
    </alternativeName>
</protein>
<keyword evidence="6 10" id="KW-0274">FAD</keyword>
<dbReference type="EC" id="2.7.1.180" evidence="1 10"/>